<dbReference type="GeneID" id="28828430"/>
<dbReference type="RefSeq" id="XP_018066849.1">
    <property type="nucleotide sequence ID" value="XM_018218704.1"/>
</dbReference>
<evidence type="ECO:0000259" key="1">
    <source>
        <dbReference type="PROSITE" id="PS50181"/>
    </source>
</evidence>
<proteinExistence type="predicted"/>
<dbReference type="EMBL" id="KQ947424">
    <property type="protein sequence ID" value="KUJ12494.1"/>
    <property type="molecule type" value="Genomic_DNA"/>
</dbReference>
<dbReference type="InParanoid" id="A0A194WXT5"/>
<sequence length="380" mass="44056">MESAKNSSTLLQRRTKRFFRQIRPDVQRPNALENSVLARLPTELLQQIANDLPLASAVSFSLSCRHVYLLLGTQYLENLATATCDHERLVFLNLLECDLPSQIVCTPCRKLHEIKNAKKYMEGSGWRELELDCLGSDWEAMVTDYIHDNFSSTVFKMTMKHHRNFGFDARTRQLLDLLSEKTSSLPWCAGSLVREYEVRCRIKNSSLFTEKRVTFFGICRDFERHSTEFWICPHLRCESIMGTLWIETSCSDLLLQEWSVKLRCGENICWELFRCRYCLTEYQASVKHEVDCTMKLTITVWKDLGQGPDFEEWKAHLFFDWLSIPQLDAFSEEDIASVFQGGDYSAQFLGPVYAFLYDVFEQETLRIILSGRVGCGKVST</sequence>
<dbReference type="AlphaFoldDB" id="A0A194WXT5"/>
<feature type="domain" description="F-box" evidence="1">
    <location>
        <begin position="34"/>
        <end position="79"/>
    </location>
</feature>
<gene>
    <name evidence="2" type="ORF">LY89DRAFT_722097</name>
</gene>
<dbReference type="PROSITE" id="PS50181">
    <property type="entry name" value="FBOX"/>
    <property type="match status" value="1"/>
</dbReference>
<dbReference type="OrthoDB" id="3766406at2759"/>
<evidence type="ECO:0000313" key="3">
    <source>
        <dbReference type="Proteomes" id="UP000070700"/>
    </source>
</evidence>
<dbReference type="InterPro" id="IPR001810">
    <property type="entry name" value="F-box_dom"/>
</dbReference>
<keyword evidence="3" id="KW-1185">Reference proteome</keyword>
<dbReference type="Proteomes" id="UP000070700">
    <property type="component" value="Unassembled WGS sequence"/>
</dbReference>
<organism evidence="2 3">
    <name type="scientific">Mollisia scopiformis</name>
    <name type="common">Conifer needle endophyte fungus</name>
    <name type="synonym">Phialocephala scopiformis</name>
    <dbReference type="NCBI Taxonomy" id="149040"/>
    <lineage>
        <taxon>Eukaryota</taxon>
        <taxon>Fungi</taxon>
        <taxon>Dikarya</taxon>
        <taxon>Ascomycota</taxon>
        <taxon>Pezizomycotina</taxon>
        <taxon>Leotiomycetes</taxon>
        <taxon>Helotiales</taxon>
        <taxon>Mollisiaceae</taxon>
        <taxon>Mollisia</taxon>
    </lineage>
</organism>
<name>A0A194WXT5_MOLSC</name>
<accession>A0A194WXT5</accession>
<reference evidence="2 3" key="1">
    <citation type="submission" date="2015-10" db="EMBL/GenBank/DDBJ databases">
        <title>Full genome of DAOMC 229536 Phialocephala scopiformis, a fungal endophyte of spruce producing the potent anti-insectan compound rugulosin.</title>
        <authorList>
            <consortium name="DOE Joint Genome Institute"/>
            <person name="Walker A.K."/>
            <person name="Frasz S.L."/>
            <person name="Seifert K.A."/>
            <person name="Miller J.D."/>
            <person name="Mondo S.J."/>
            <person name="Labutti K."/>
            <person name="Lipzen A."/>
            <person name="Dockter R."/>
            <person name="Kennedy M."/>
            <person name="Grigoriev I.V."/>
            <person name="Spatafora J.W."/>
        </authorList>
    </citation>
    <scope>NUCLEOTIDE SEQUENCE [LARGE SCALE GENOMIC DNA]</scope>
    <source>
        <strain evidence="2 3">CBS 120377</strain>
    </source>
</reference>
<protein>
    <recommendedName>
        <fullName evidence="1">F-box domain-containing protein</fullName>
    </recommendedName>
</protein>
<evidence type="ECO:0000313" key="2">
    <source>
        <dbReference type="EMBL" id="KUJ12494.1"/>
    </source>
</evidence>
<dbReference type="KEGG" id="psco:LY89DRAFT_722097"/>